<name>A0A1G6SIM1_9ACTN</name>
<dbReference type="Proteomes" id="UP000198949">
    <property type="component" value="Unassembled WGS sequence"/>
</dbReference>
<dbReference type="EMBL" id="FNAD01000002">
    <property type="protein sequence ID" value="SDD15996.1"/>
    <property type="molecule type" value="Genomic_DNA"/>
</dbReference>
<keyword evidence="2" id="KW-1185">Reference proteome</keyword>
<organism evidence="1 2">
    <name type="scientific">Glycomyces harbinensis</name>
    <dbReference type="NCBI Taxonomy" id="58114"/>
    <lineage>
        <taxon>Bacteria</taxon>
        <taxon>Bacillati</taxon>
        <taxon>Actinomycetota</taxon>
        <taxon>Actinomycetes</taxon>
        <taxon>Glycomycetales</taxon>
        <taxon>Glycomycetaceae</taxon>
        <taxon>Glycomyces</taxon>
    </lineage>
</organism>
<reference evidence="2" key="1">
    <citation type="submission" date="2016-10" db="EMBL/GenBank/DDBJ databases">
        <authorList>
            <person name="Varghese N."/>
            <person name="Submissions S."/>
        </authorList>
    </citation>
    <scope>NUCLEOTIDE SEQUENCE [LARGE SCALE GENOMIC DNA]</scope>
    <source>
        <strain evidence="2">CGMCC 4.3516</strain>
    </source>
</reference>
<protein>
    <submittedName>
        <fullName evidence="1">Uncharacterized protein</fullName>
    </submittedName>
</protein>
<dbReference type="AlphaFoldDB" id="A0A1G6SIM1"/>
<dbReference type="STRING" id="58114.SAMN05216270_10289"/>
<evidence type="ECO:0000313" key="1">
    <source>
        <dbReference type="EMBL" id="SDD15996.1"/>
    </source>
</evidence>
<gene>
    <name evidence="1" type="ORF">SAMN05216270_10289</name>
</gene>
<evidence type="ECO:0000313" key="2">
    <source>
        <dbReference type="Proteomes" id="UP000198949"/>
    </source>
</evidence>
<accession>A0A1G6SIM1</accession>
<proteinExistence type="predicted"/>
<sequence>MKEPSCGDTYCHDYGDILVFQETHHALHCQRCQAAGTIPYYFPDNDAAIAAFLEFLQELADSDHDCRNTGAVGSRVREDWA</sequence>